<feature type="binding site" evidence="5">
    <location>
        <position position="39"/>
    </location>
    <ligand>
        <name>FAD</name>
        <dbReference type="ChEBI" id="CHEBI:57692"/>
    </ligand>
</feature>
<proteinExistence type="inferred from homology"/>
<feature type="binding site" evidence="5">
    <location>
        <position position="308"/>
    </location>
    <ligand>
        <name>FAD</name>
        <dbReference type="ChEBI" id="CHEBI:57692"/>
    </ligand>
</feature>
<sequence>MTAVTTEQMTTTPTTGPGADGTGDGRDIFDITIIGAGPTGLFAAFYAGLRGAKTQVIDALEEAGGALTAIYPEKYIYDVIGFPKVLAKDFVERCLAQADRSDPTIRLNEEVTELERLDDGLIRLGTSRGERFSRTVIVCAGVGAFEPKRLTVDGVKELEGHGVHYFAKRVEDFRDKDVVIVGGGDSAVDWAVTLEPVARHVTLIHRSKFRAHEGTVAELEASSVDLRFPGCETVAVRAGSDGHLSGLTFKDAAGETHDIAAQELIVAIGFVADLGPLKTWGFEIQRNQVVVDPLTMATNIPGVFAAGDIATYQAKFKLIATGAAEAVTAVNHAVTSYDPKARLDAGHSTTIMEKRDKVTAATAN</sequence>
<dbReference type="Pfam" id="PF07992">
    <property type="entry name" value="Pyr_redox_2"/>
    <property type="match status" value="1"/>
</dbReference>
<dbReference type="Gene3D" id="3.50.50.60">
    <property type="entry name" value="FAD/NAD(P)-binding domain"/>
    <property type="match status" value="2"/>
</dbReference>
<dbReference type="EMBL" id="CADCWJ010000716">
    <property type="protein sequence ID" value="CAA9580166.1"/>
    <property type="molecule type" value="Genomic_DNA"/>
</dbReference>
<evidence type="ECO:0000259" key="7">
    <source>
        <dbReference type="Pfam" id="PF07992"/>
    </source>
</evidence>
<dbReference type="PRINTS" id="PR00368">
    <property type="entry name" value="FADPNR"/>
</dbReference>
<keyword evidence="1 5" id="KW-0285">Flavoprotein</keyword>
<dbReference type="GO" id="GO:0050661">
    <property type="term" value="F:NADP binding"/>
    <property type="evidence" value="ECO:0007669"/>
    <property type="project" value="UniProtKB-UniRule"/>
</dbReference>
<dbReference type="InterPro" id="IPR036188">
    <property type="entry name" value="FAD/NAD-bd_sf"/>
</dbReference>
<dbReference type="PANTHER" id="PTHR48105">
    <property type="entry name" value="THIOREDOXIN REDUCTASE 1-RELATED-RELATED"/>
    <property type="match status" value="1"/>
</dbReference>
<dbReference type="AlphaFoldDB" id="A0A6J4VQG8"/>
<comment type="subunit">
    <text evidence="5">Homodimer.</text>
</comment>
<organism evidence="8">
    <name type="scientific">uncultured Thermomicrobiales bacterium</name>
    <dbReference type="NCBI Taxonomy" id="1645740"/>
    <lineage>
        <taxon>Bacteria</taxon>
        <taxon>Pseudomonadati</taxon>
        <taxon>Thermomicrobiota</taxon>
        <taxon>Thermomicrobia</taxon>
        <taxon>Thermomicrobiales</taxon>
        <taxon>environmental samples</taxon>
    </lineage>
</organism>
<evidence type="ECO:0000313" key="8">
    <source>
        <dbReference type="EMBL" id="CAA9580166.1"/>
    </source>
</evidence>
<dbReference type="InterPro" id="IPR022890">
    <property type="entry name" value="Fd--NADP_Rdtase_type_2"/>
</dbReference>
<evidence type="ECO:0000256" key="6">
    <source>
        <dbReference type="SAM" id="MobiDB-lite"/>
    </source>
</evidence>
<evidence type="ECO:0000256" key="3">
    <source>
        <dbReference type="ARBA" id="ARBA00022857"/>
    </source>
</evidence>
<dbReference type="GO" id="GO:0050660">
    <property type="term" value="F:flavin adenine dinucleotide binding"/>
    <property type="evidence" value="ECO:0007669"/>
    <property type="project" value="UniProtKB-UniRule"/>
</dbReference>
<comment type="cofactor">
    <cofactor evidence="5">
        <name>FAD</name>
        <dbReference type="ChEBI" id="CHEBI:57692"/>
    </cofactor>
    <text evidence="5">Binds 1 FAD per subunit.</text>
</comment>
<evidence type="ECO:0000256" key="1">
    <source>
        <dbReference type="ARBA" id="ARBA00022630"/>
    </source>
</evidence>
<dbReference type="SUPFAM" id="SSF51905">
    <property type="entry name" value="FAD/NAD(P)-binding domain"/>
    <property type="match status" value="1"/>
</dbReference>
<feature type="binding site" evidence="5">
    <location>
        <position position="58"/>
    </location>
    <ligand>
        <name>FAD</name>
        <dbReference type="ChEBI" id="CHEBI:57692"/>
    </ligand>
</feature>
<dbReference type="PRINTS" id="PR00469">
    <property type="entry name" value="PNDRDTASEII"/>
</dbReference>
<feature type="compositionally biased region" description="Low complexity" evidence="6">
    <location>
        <begin position="1"/>
        <end position="17"/>
    </location>
</feature>
<dbReference type="InterPro" id="IPR023753">
    <property type="entry name" value="FAD/NAD-binding_dom"/>
</dbReference>
<comment type="catalytic activity">
    <reaction evidence="5">
        <text>2 reduced [2Fe-2S]-[ferredoxin] + NADP(+) + H(+) = 2 oxidized [2Fe-2S]-[ferredoxin] + NADPH</text>
        <dbReference type="Rhea" id="RHEA:20125"/>
        <dbReference type="Rhea" id="RHEA-COMP:10000"/>
        <dbReference type="Rhea" id="RHEA-COMP:10001"/>
        <dbReference type="ChEBI" id="CHEBI:15378"/>
        <dbReference type="ChEBI" id="CHEBI:33737"/>
        <dbReference type="ChEBI" id="CHEBI:33738"/>
        <dbReference type="ChEBI" id="CHEBI:57783"/>
        <dbReference type="ChEBI" id="CHEBI:58349"/>
        <dbReference type="EC" id="1.18.1.2"/>
    </reaction>
</comment>
<accession>A0A6J4VQG8</accession>
<feature type="binding site" evidence="5">
    <location>
        <position position="71"/>
    </location>
    <ligand>
        <name>FAD</name>
        <dbReference type="ChEBI" id="CHEBI:57692"/>
    </ligand>
</feature>
<comment type="caution">
    <text evidence="5">Lacks conserved residue(s) required for the propagation of feature annotation.</text>
</comment>
<gene>
    <name evidence="8" type="ORF">AVDCRST_MAG87-3255</name>
</gene>
<name>A0A6J4VQG8_9BACT</name>
<dbReference type="EC" id="1.18.1.2" evidence="5"/>
<evidence type="ECO:0000256" key="5">
    <source>
        <dbReference type="HAMAP-Rule" id="MF_01685"/>
    </source>
</evidence>
<protein>
    <recommendedName>
        <fullName evidence="5">Ferredoxin--NADP reductase</fullName>
        <shortName evidence="5">FNR</shortName>
        <shortName evidence="5">Fd-NADP(+) reductase</shortName>
        <ecNumber evidence="5">1.18.1.2</ecNumber>
    </recommendedName>
</protein>
<feature type="binding site" evidence="5">
    <location>
        <position position="349"/>
    </location>
    <ligand>
        <name>FAD</name>
        <dbReference type="ChEBI" id="CHEBI:57692"/>
    </ligand>
</feature>
<comment type="similarity">
    <text evidence="5">Belongs to the ferredoxin--NADP reductase type 2 family.</text>
</comment>
<keyword evidence="4 5" id="KW-0560">Oxidoreductase</keyword>
<feature type="region of interest" description="Disordered" evidence="6">
    <location>
        <begin position="1"/>
        <end position="23"/>
    </location>
</feature>
<evidence type="ECO:0000256" key="4">
    <source>
        <dbReference type="ARBA" id="ARBA00023002"/>
    </source>
</evidence>
<evidence type="ECO:0000256" key="2">
    <source>
        <dbReference type="ARBA" id="ARBA00022827"/>
    </source>
</evidence>
<reference evidence="8" key="1">
    <citation type="submission" date="2020-02" db="EMBL/GenBank/DDBJ databases">
        <authorList>
            <person name="Meier V. D."/>
        </authorList>
    </citation>
    <scope>NUCLEOTIDE SEQUENCE</scope>
    <source>
        <strain evidence="8">AVDCRST_MAG87</strain>
    </source>
</reference>
<feature type="binding site" evidence="5">
    <location>
        <position position="111"/>
    </location>
    <ligand>
        <name>FAD</name>
        <dbReference type="ChEBI" id="CHEBI:57692"/>
    </ligand>
</feature>
<feature type="binding site" evidence="5">
    <location>
        <position position="145"/>
    </location>
    <ligand>
        <name>FAD</name>
        <dbReference type="ChEBI" id="CHEBI:57692"/>
    </ligand>
</feature>
<dbReference type="GO" id="GO:0004324">
    <property type="term" value="F:ferredoxin-NADP+ reductase activity"/>
    <property type="evidence" value="ECO:0007669"/>
    <property type="project" value="UniProtKB-UniRule"/>
</dbReference>
<dbReference type="HAMAP" id="MF_01685">
    <property type="entry name" value="FENR2"/>
    <property type="match status" value="1"/>
</dbReference>
<dbReference type="InterPro" id="IPR050097">
    <property type="entry name" value="Ferredoxin-NADP_redctase_2"/>
</dbReference>
<keyword evidence="3 5" id="KW-0521">NADP</keyword>
<keyword evidence="2 5" id="KW-0274">FAD</keyword>
<feature type="domain" description="FAD/NAD(P)-binding" evidence="7">
    <location>
        <begin position="29"/>
        <end position="326"/>
    </location>
</feature>